<evidence type="ECO:0000256" key="1">
    <source>
        <dbReference type="SAM" id="MobiDB-lite"/>
    </source>
</evidence>
<dbReference type="PANTHER" id="PTHR31912">
    <property type="entry name" value="IP13529P"/>
    <property type="match status" value="1"/>
</dbReference>
<feature type="compositionally biased region" description="Acidic residues" evidence="1">
    <location>
        <begin position="26"/>
        <end position="52"/>
    </location>
</feature>
<proteinExistence type="predicted"/>
<name>A0A2N5TA46_9BASI</name>
<gene>
    <name evidence="2" type="ORF">PCASD_15908</name>
</gene>
<evidence type="ECO:0000313" key="3">
    <source>
        <dbReference type="Proteomes" id="UP000235392"/>
    </source>
</evidence>
<reference evidence="2 3" key="1">
    <citation type="submission" date="2017-11" db="EMBL/GenBank/DDBJ databases">
        <title>De novo assembly and phasing of dikaryotic genomes from two isolates of Puccinia coronata f. sp. avenae, the causal agent of oat crown rust.</title>
        <authorList>
            <person name="Miller M.E."/>
            <person name="Zhang Y."/>
            <person name="Omidvar V."/>
            <person name="Sperschneider J."/>
            <person name="Schwessinger B."/>
            <person name="Raley C."/>
            <person name="Palmer J.M."/>
            <person name="Garnica D."/>
            <person name="Upadhyaya N."/>
            <person name="Rathjen J."/>
            <person name="Taylor J.M."/>
            <person name="Park R.F."/>
            <person name="Dodds P.N."/>
            <person name="Hirsch C.D."/>
            <person name="Kianian S.F."/>
            <person name="Figueroa M."/>
        </authorList>
    </citation>
    <scope>NUCLEOTIDE SEQUENCE [LARGE SCALE GENOMIC DNA]</scope>
    <source>
        <strain evidence="2">12SD80</strain>
    </source>
</reference>
<protein>
    <submittedName>
        <fullName evidence="2">Uncharacterized protein</fullName>
    </submittedName>
</protein>
<feature type="region of interest" description="Disordered" evidence="1">
    <location>
        <begin position="1"/>
        <end position="52"/>
    </location>
</feature>
<sequence length="724" mass="83754">MDTDQNLNEAPLFVDEREGPTLDDFQNSEDEPDGEAEGIPDSIFSEEEPDDNETELNWIDMIDVAMEQIGSEPKDRTCNPPFSNFCQEETMIDDLTPDKTSWYPFLNKEYLVASLLVGYLYKIISRDMYHQIQSILTLYHVILPRWEAIQHMRAKIQTLINHTIIEKESVFGNPMFALNAKEIISDDLMNPLVAPHIDFFAEETKGNNIYKASQSNKWLKELAPDLRVQMVKSKNKKHFYNLEPVKMKNGKITVPVFFYIHQNEYFAKCYTPVYKSNQPNSKIQIGIPKNLLFNDEAMTVFPVDNMELTYDKIRMVNGMKLSECCRGNIYEINLNNWDLTILLPNPWRTKADGRILRHMPVNLYCDDTSGNKSKKWNKHISYYFTLSGLPPKILNQQFNCHFLCTSNIAGSLELGEMVVEQFNEMSDNGFEAYNITISQKVLVMTSVLCFLADSPMHAKITNTPVPGNSLNPCRYCILSSEKMKDRKHMPYICQFVQKNYHGLNCPNRVRTMEETSKNSKALWAYVKETMKLDKLNKKSLEFGVRDQINQKFAKQLFDYKAERVAIIKSGEELPEDMTNEIPQKLVDMEKNNPEKLFNPFLKLRGFDMVKDTPVDVLHVFLLGVVKYLFQDFMDGLNQKSKEKLLALWYSFNTNSLNIPSIRPTSMVQLLSSLIGKDFRIILQAAPFICFQFMTPSDIKIWSSLCHLGSLVFQVLTTWKNILKI</sequence>
<dbReference type="EMBL" id="PGCI01000666">
    <property type="protein sequence ID" value="PLW22365.1"/>
    <property type="molecule type" value="Genomic_DNA"/>
</dbReference>
<comment type="caution">
    <text evidence="2">The sequence shown here is derived from an EMBL/GenBank/DDBJ whole genome shotgun (WGS) entry which is preliminary data.</text>
</comment>
<dbReference type="AlphaFoldDB" id="A0A2N5TA46"/>
<evidence type="ECO:0000313" key="2">
    <source>
        <dbReference type="EMBL" id="PLW22365.1"/>
    </source>
</evidence>
<dbReference type="PANTHER" id="PTHR31912:SF34">
    <property type="entry name" value="NOTOCHORD-RELATED PROTEIN"/>
    <property type="match status" value="1"/>
</dbReference>
<organism evidence="2 3">
    <name type="scientific">Puccinia coronata f. sp. avenae</name>
    <dbReference type="NCBI Taxonomy" id="200324"/>
    <lineage>
        <taxon>Eukaryota</taxon>
        <taxon>Fungi</taxon>
        <taxon>Dikarya</taxon>
        <taxon>Basidiomycota</taxon>
        <taxon>Pucciniomycotina</taxon>
        <taxon>Pucciniomycetes</taxon>
        <taxon>Pucciniales</taxon>
        <taxon>Pucciniaceae</taxon>
        <taxon>Puccinia</taxon>
    </lineage>
</organism>
<accession>A0A2N5TA46</accession>
<dbReference type="Proteomes" id="UP000235392">
    <property type="component" value="Unassembled WGS sequence"/>
</dbReference>